<dbReference type="PANTHER" id="PTHR34580:SF3">
    <property type="entry name" value="PROTEIN PAFB"/>
    <property type="match status" value="1"/>
</dbReference>
<proteinExistence type="predicted"/>
<dbReference type="Pfam" id="PF26109">
    <property type="entry name" value="WHD_BrxR"/>
    <property type="match status" value="1"/>
</dbReference>
<dbReference type="InterPro" id="IPR051534">
    <property type="entry name" value="CBASS_pafABC_assoc_protein"/>
</dbReference>
<comment type="caution">
    <text evidence="4">The sequence shown here is derived from an EMBL/GenBank/DDBJ whole genome shotgun (WGS) entry which is preliminary data.</text>
</comment>
<feature type="domain" description="WYL" evidence="1">
    <location>
        <begin position="121"/>
        <end position="186"/>
    </location>
</feature>
<evidence type="ECO:0000259" key="2">
    <source>
        <dbReference type="Pfam" id="PF26107"/>
    </source>
</evidence>
<gene>
    <name evidence="4" type="ORF">F8B77_14585</name>
</gene>
<dbReference type="AlphaFoldDB" id="A0A6N6RQ26"/>
<evidence type="ECO:0000313" key="5">
    <source>
        <dbReference type="Proteomes" id="UP000434870"/>
    </source>
</evidence>
<name>A0A6N6RQ26_9GAMM</name>
<evidence type="ECO:0000259" key="1">
    <source>
        <dbReference type="Pfam" id="PF13280"/>
    </source>
</evidence>
<evidence type="ECO:0000313" key="4">
    <source>
        <dbReference type="EMBL" id="KAB2823624.1"/>
    </source>
</evidence>
<dbReference type="Proteomes" id="UP000434870">
    <property type="component" value="Unassembled WGS sequence"/>
</dbReference>
<dbReference type="PROSITE" id="PS52050">
    <property type="entry name" value="WYL"/>
    <property type="match status" value="1"/>
</dbReference>
<feature type="domain" description="DNA-binding transcriptional repressor CapW C-terminal dimerisation" evidence="2">
    <location>
        <begin position="205"/>
        <end position="273"/>
    </location>
</feature>
<dbReference type="Pfam" id="PF13280">
    <property type="entry name" value="WYL"/>
    <property type="match status" value="1"/>
</dbReference>
<feature type="domain" description="DNA-binding transcriptional repressor CapW winged helix-turn-helix" evidence="3">
    <location>
        <begin position="10"/>
        <end position="88"/>
    </location>
</feature>
<organism evidence="4 5">
    <name type="scientific">Aliivibrio finisterrensis</name>
    <dbReference type="NCBI Taxonomy" id="511998"/>
    <lineage>
        <taxon>Bacteria</taxon>
        <taxon>Pseudomonadati</taxon>
        <taxon>Pseudomonadota</taxon>
        <taxon>Gammaproteobacteria</taxon>
        <taxon>Vibrionales</taxon>
        <taxon>Vibrionaceae</taxon>
        <taxon>Aliivibrio</taxon>
    </lineage>
</organism>
<accession>A0A6N6RQ26</accession>
<protein>
    <submittedName>
        <fullName evidence="4">WYL domain-containing protein</fullName>
    </submittedName>
</protein>
<evidence type="ECO:0000259" key="3">
    <source>
        <dbReference type="Pfam" id="PF26109"/>
    </source>
</evidence>
<dbReference type="InterPro" id="IPR059020">
    <property type="entry name" value="CapW_CTD"/>
</dbReference>
<dbReference type="Pfam" id="PF26107">
    <property type="entry name" value="BrxR_CTD"/>
    <property type="match status" value="1"/>
</dbReference>
<reference evidence="4 5" key="1">
    <citation type="submission" date="2019-09" db="EMBL/GenBank/DDBJ databases">
        <title>Genome of Aliivibrio finisterrensis LMG 23869 (type strain).</title>
        <authorList>
            <person name="Bowman J.P."/>
        </authorList>
    </citation>
    <scope>NUCLEOTIDE SEQUENCE [LARGE SCALE GENOMIC DNA]</scope>
    <source>
        <strain evidence="4 5">LMG 23869</strain>
    </source>
</reference>
<dbReference type="InterPro" id="IPR059019">
    <property type="entry name" value="WHD_CapW"/>
</dbReference>
<dbReference type="RefSeq" id="WP_151656120.1">
    <property type="nucleotide sequence ID" value="NZ_WBVP01000019.1"/>
</dbReference>
<sequence length="278" mass="32203">MIGGGLSTKEARFRVIELLAYWEGMVNASKLAVLFQVTVNNITKSLAEYRKEYPDSLSYNKSEKRFEPTSEFHLQYIDGSWEEYTAFLRLNNVSYTSTLWGENTIDFGSAISGYVDPQVSRILTQAIAKSLAIQVTYYSLSHPEGMRRTLHPIAVANSGLRWHCRAYDEYRKEFRDFNVSRIKDVAITGSSSWTAKDDDCWMRRITLRISPQPALTVEQKRVIMMDKGEGDFYEVSLRAAMAEYYLQFHLIDKYERSDAPTVRPLYLENLNEVSKWLF</sequence>
<dbReference type="PANTHER" id="PTHR34580">
    <property type="match status" value="1"/>
</dbReference>
<dbReference type="InterPro" id="IPR026881">
    <property type="entry name" value="WYL_dom"/>
</dbReference>
<dbReference type="EMBL" id="WBVP01000019">
    <property type="protein sequence ID" value="KAB2823624.1"/>
    <property type="molecule type" value="Genomic_DNA"/>
</dbReference>